<comment type="caution">
    <text evidence="2">The sequence shown here is derived from an EMBL/GenBank/DDBJ whole genome shotgun (WGS) entry which is preliminary data.</text>
</comment>
<accession>A0A478FSK7</accession>
<sequence>MSQILLSPITLNTLSPTLKAGLSIGLLGVSSISAAVATWQNKNQGENQKTKEILEPIKNVFTNTIPNFLNAEIIDGGKNIFKAYKDWKDKIPVEAFSTSNPVIDKLQKWRAASSSEIKTAINNSSENTKLLEEINYYIFEIGNIILEIIPHIQTILMDTLKQTYKSDDTSGLISIQKIETIIKDSNFNQMSSSVAEMASKLTETMSQINQEQIDTAVNILKSLNQNDISSFLQNTKTNSEEIKNNQSDYENNPEELMKVLLLGKDYSKNLKTNVESLINQVKQKKNQLKKKINDSSNAVDNLEKSLEGLKNKLQEKTTN</sequence>
<feature type="coiled-coil region" evidence="1">
    <location>
        <begin position="232"/>
        <end position="319"/>
    </location>
</feature>
<name>A0A478FSK7_9MOLU</name>
<keyword evidence="1" id="KW-0175">Coiled coil</keyword>
<dbReference type="AlphaFoldDB" id="A0A478FSK7"/>
<dbReference type="Proteomes" id="UP000324831">
    <property type="component" value="Unassembled WGS sequence"/>
</dbReference>
<proteinExistence type="predicted"/>
<dbReference type="EMBL" id="BIMN01000002">
    <property type="protein sequence ID" value="GCE63449.1"/>
    <property type="molecule type" value="Genomic_DNA"/>
</dbReference>
<reference evidence="2 3" key="1">
    <citation type="submission" date="2019-01" db="EMBL/GenBank/DDBJ databases">
        <title>Draft genome sequences of Candidatus Mycoplasma haemohominis SWG34-3 identified from a patient with pyrexia, anemia and liver dysfunction.</title>
        <authorList>
            <person name="Sekizuka T."/>
            <person name="Hattori N."/>
            <person name="Katano H."/>
            <person name="Takuma T."/>
            <person name="Ito T."/>
            <person name="Arai N."/>
            <person name="Yanai R."/>
            <person name="Ishii S."/>
            <person name="Miura Y."/>
            <person name="Tokunaga T."/>
            <person name="Watanabe H."/>
            <person name="Nomura N."/>
            <person name="Eguchi J."/>
            <person name="Arai T."/>
            <person name="Hasegawa H."/>
            <person name="Nakamaki T."/>
            <person name="Wakita T."/>
            <person name="Niki Y."/>
            <person name="Kuroda M."/>
        </authorList>
    </citation>
    <scope>NUCLEOTIDE SEQUENCE [LARGE SCALE GENOMIC DNA]</scope>
    <source>
        <strain evidence="2">SWG34-3</strain>
    </source>
</reference>
<evidence type="ECO:0000256" key="1">
    <source>
        <dbReference type="SAM" id="Coils"/>
    </source>
</evidence>
<evidence type="ECO:0000313" key="3">
    <source>
        <dbReference type="Proteomes" id="UP000324831"/>
    </source>
</evidence>
<evidence type="ECO:0000313" key="2">
    <source>
        <dbReference type="EMBL" id="GCE63449.1"/>
    </source>
</evidence>
<protein>
    <submittedName>
        <fullName evidence="2">Uncharacterized protein</fullName>
    </submittedName>
</protein>
<organism evidence="2 3">
    <name type="scientific">Candidatus Mycoplasma haematohominis</name>
    <dbReference type="NCBI Taxonomy" id="1494318"/>
    <lineage>
        <taxon>Bacteria</taxon>
        <taxon>Bacillati</taxon>
        <taxon>Mycoplasmatota</taxon>
        <taxon>Mollicutes</taxon>
        <taxon>Mycoplasmataceae</taxon>
        <taxon>Mycoplasma</taxon>
    </lineage>
</organism>
<gene>
    <name evidence="2" type="ORF">MHSWG343_04460</name>
</gene>